<keyword evidence="4" id="KW-1185">Reference proteome</keyword>
<feature type="domain" description="ZP" evidence="2">
    <location>
        <begin position="2"/>
        <end position="274"/>
    </location>
</feature>
<evidence type="ECO:0000313" key="3">
    <source>
        <dbReference type="EMBL" id="EFN83790.1"/>
    </source>
</evidence>
<dbReference type="PROSITE" id="PS51034">
    <property type="entry name" value="ZP_2"/>
    <property type="match status" value="1"/>
</dbReference>
<dbReference type="PANTHER" id="PTHR39959">
    <property type="entry name" value="RE44287P-RELATED"/>
    <property type="match status" value="1"/>
</dbReference>
<feature type="transmembrane region" description="Helical" evidence="1">
    <location>
        <begin position="309"/>
        <end position="331"/>
    </location>
</feature>
<dbReference type="AlphaFoldDB" id="E2BKK3"/>
<dbReference type="OrthoDB" id="6757328at2759"/>
<keyword evidence="1" id="KW-1133">Transmembrane helix</keyword>
<organism evidence="4">
    <name type="scientific">Harpegnathos saltator</name>
    <name type="common">Jerdon's jumping ant</name>
    <dbReference type="NCBI Taxonomy" id="610380"/>
    <lineage>
        <taxon>Eukaryota</taxon>
        <taxon>Metazoa</taxon>
        <taxon>Ecdysozoa</taxon>
        <taxon>Arthropoda</taxon>
        <taxon>Hexapoda</taxon>
        <taxon>Insecta</taxon>
        <taxon>Pterygota</taxon>
        <taxon>Neoptera</taxon>
        <taxon>Endopterygota</taxon>
        <taxon>Hymenoptera</taxon>
        <taxon>Apocrita</taxon>
        <taxon>Aculeata</taxon>
        <taxon>Formicoidea</taxon>
        <taxon>Formicidae</taxon>
        <taxon>Ponerinae</taxon>
        <taxon>Ponerini</taxon>
        <taxon>Harpegnathos</taxon>
    </lineage>
</organism>
<reference evidence="3 4" key="1">
    <citation type="journal article" date="2010" name="Science">
        <title>Genomic comparison of the ants Camponotus floridanus and Harpegnathos saltator.</title>
        <authorList>
            <person name="Bonasio R."/>
            <person name="Zhang G."/>
            <person name="Ye C."/>
            <person name="Mutti N.S."/>
            <person name="Fang X."/>
            <person name="Qin N."/>
            <person name="Donahue G."/>
            <person name="Yang P."/>
            <person name="Li Q."/>
            <person name="Li C."/>
            <person name="Zhang P."/>
            <person name="Huang Z."/>
            <person name="Berger S.L."/>
            <person name="Reinberg D."/>
            <person name="Wang J."/>
            <person name="Liebig J."/>
        </authorList>
    </citation>
    <scope>NUCLEOTIDE SEQUENCE [LARGE SCALE GENOMIC DNA]</scope>
    <source>
        <strain evidence="3 4">R22 G/1</strain>
    </source>
</reference>
<evidence type="ECO:0000256" key="1">
    <source>
        <dbReference type="SAM" id="Phobius"/>
    </source>
</evidence>
<keyword evidence="1" id="KW-0472">Membrane</keyword>
<protein>
    <recommendedName>
        <fullName evidence="2">ZP domain-containing protein</fullName>
    </recommendedName>
</protein>
<dbReference type="PANTHER" id="PTHR39959:SF2">
    <property type="entry name" value="RE44287P"/>
    <property type="match status" value="1"/>
</dbReference>
<dbReference type="FunCoup" id="E2BKK3">
    <property type="interactions" value="3"/>
</dbReference>
<proteinExistence type="predicted"/>
<dbReference type="OMA" id="RCKTQDR"/>
<name>E2BKK3_HARSA</name>
<evidence type="ECO:0000313" key="4">
    <source>
        <dbReference type="Proteomes" id="UP000008237"/>
    </source>
</evidence>
<accession>E2BKK3</accession>
<dbReference type="InterPro" id="IPR001507">
    <property type="entry name" value="ZP_dom"/>
</dbReference>
<dbReference type="EMBL" id="GL448810">
    <property type="protein sequence ID" value="EFN83790.1"/>
    <property type="molecule type" value="Genomic_DNA"/>
</dbReference>
<dbReference type="InParanoid" id="E2BKK3"/>
<evidence type="ECO:0000259" key="2">
    <source>
        <dbReference type="PROSITE" id="PS51034"/>
    </source>
</evidence>
<gene>
    <name evidence="3" type="ORF">EAI_16392</name>
</gene>
<dbReference type="Proteomes" id="UP000008237">
    <property type="component" value="Unassembled WGS sequence"/>
</dbReference>
<sequence>MSCQDAGDELFFRASVKIAKSSAPPVVDNVMGEACHAIAAGDSYRINLERDQFWDCGVVDCSTDGEQSYCLDLRFPLISGLRLKDDYRVTLRCKTQDRVAYRTKRINVKTLEAKARNVPNVLDGGFKNVALDVDVGLFRKTHGSDNIFDTRIQPGGTVVLGEDILLRVLVNADDGWKYSRMGQVTVHYVEVRQQQNVVNSLWILDKDGCLNADVREICPREQYAASPLESYLLFQAFMFEGMKETDEIFLTVRATACLELADCSLDCPAGHVRRARRSATDRNNTLEWRDDIALRVVLPKYGWRAPQSYYLGFFLAACVLLALTIASLWLIKVSSRQRTTRT</sequence>
<keyword evidence="1" id="KW-0812">Transmembrane</keyword>